<accession>A0A315ZC04</accession>
<keyword evidence="1" id="KW-1133">Transmembrane helix</keyword>
<keyword evidence="3" id="KW-1185">Reference proteome</keyword>
<dbReference type="Proteomes" id="UP000245535">
    <property type="component" value="Unassembled WGS sequence"/>
</dbReference>
<dbReference type="AlphaFoldDB" id="A0A315ZC04"/>
<dbReference type="EMBL" id="QGDO01000002">
    <property type="protein sequence ID" value="PWJ43106.1"/>
    <property type="molecule type" value="Genomic_DNA"/>
</dbReference>
<feature type="transmembrane region" description="Helical" evidence="1">
    <location>
        <begin position="223"/>
        <end position="246"/>
    </location>
</feature>
<keyword evidence="1" id="KW-0472">Membrane</keyword>
<name>A0A315ZC04_SEDFL</name>
<keyword evidence="1" id="KW-0812">Transmembrane</keyword>
<dbReference type="PANTHER" id="PTHR43044">
    <property type="match status" value="1"/>
</dbReference>
<sequence length="446" mass="50777">MGHVDIDIKNAVEEQFEFKSSLKKGIITVGVVGVALFVLGLVIAMFGGHGHEEAHHAVEGAAEAHAAVADHAAEGEHHGPSLFTRVLSAIWYNNLYFLGLGIIGVFFFALQFVANAGWSVPFLRIMLRFGRFLPISLGVLLVTFLIGSHDLFHWTHDYLWADPTADTFDPIIAGKRLYLNTPFYIGRIVFIGAGWLFFMWMLKKVTLDEDNQPQGTTLNFRKLQRLGVAFLIFFGVSESISSWDWYMSIDPHWFSTLYGWYILSAYLASGMAALMLVTMKLKDWGYLKIVNENHVHDIGKFLFGFSIFWAYLWFAQFLLIYYANIPEETIYFVDRLMSDKYSWLIFTTLIFNFLMPFFVLMTRDAKRKFGIAQVAAVLVLVGHWLEFYLLITPGVMKEAGSLGFIEIGLGVIFFAAFVFVFFQGLAKHKLVAKNHPMLEEAIHHHC</sequence>
<evidence type="ECO:0000313" key="2">
    <source>
        <dbReference type="EMBL" id="PWJ43106.1"/>
    </source>
</evidence>
<dbReference type="RefSeq" id="WP_109617379.1">
    <property type="nucleotide sequence ID" value="NZ_QGDO01000002.1"/>
</dbReference>
<feature type="transmembrane region" description="Helical" evidence="1">
    <location>
        <begin position="95"/>
        <end position="120"/>
    </location>
</feature>
<organism evidence="2 3">
    <name type="scientific">Sediminitomix flava</name>
    <dbReference type="NCBI Taxonomy" id="379075"/>
    <lineage>
        <taxon>Bacteria</taxon>
        <taxon>Pseudomonadati</taxon>
        <taxon>Bacteroidota</taxon>
        <taxon>Cytophagia</taxon>
        <taxon>Cytophagales</taxon>
        <taxon>Flammeovirgaceae</taxon>
        <taxon>Sediminitomix</taxon>
    </lineage>
</organism>
<protein>
    <submittedName>
        <fullName evidence="2">Quinol:cytochrome c oxidoreductase quinone-binding subunit 2</fullName>
    </submittedName>
</protein>
<evidence type="ECO:0000313" key="3">
    <source>
        <dbReference type="Proteomes" id="UP000245535"/>
    </source>
</evidence>
<feature type="transmembrane region" description="Helical" evidence="1">
    <location>
        <begin position="258"/>
        <end position="281"/>
    </location>
</feature>
<reference evidence="2 3" key="1">
    <citation type="submission" date="2018-03" db="EMBL/GenBank/DDBJ databases">
        <title>Genomic Encyclopedia of Archaeal and Bacterial Type Strains, Phase II (KMG-II): from individual species to whole genera.</title>
        <authorList>
            <person name="Goeker M."/>
        </authorList>
    </citation>
    <scope>NUCLEOTIDE SEQUENCE [LARGE SCALE GENOMIC DNA]</scope>
    <source>
        <strain evidence="2 3">DSM 28229</strain>
    </source>
</reference>
<dbReference type="OrthoDB" id="140980at2"/>
<feature type="transmembrane region" description="Helical" evidence="1">
    <location>
        <begin position="25"/>
        <end position="46"/>
    </location>
</feature>
<feature type="transmembrane region" description="Helical" evidence="1">
    <location>
        <begin position="132"/>
        <end position="152"/>
    </location>
</feature>
<proteinExistence type="predicted"/>
<feature type="transmembrane region" description="Helical" evidence="1">
    <location>
        <begin position="184"/>
        <end position="202"/>
    </location>
</feature>
<feature type="transmembrane region" description="Helical" evidence="1">
    <location>
        <begin position="343"/>
        <end position="362"/>
    </location>
</feature>
<dbReference type="PANTHER" id="PTHR43044:SF1">
    <property type="entry name" value="QUINOL:CYTOCHROME C OXIDOREDUCTASE QUINONE-BINDING SUBUNIT 2"/>
    <property type="match status" value="1"/>
</dbReference>
<comment type="caution">
    <text evidence="2">The sequence shown here is derived from an EMBL/GenBank/DDBJ whole genome shotgun (WGS) entry which is preliminary data.</text>
</comment>
<feature type="transmembrane region" description="Helical" evidence="1">
    <location>
        <begin position="403"/>
        <end position="426"/>
    </location>
</feature>
<feature type="transmembrane region" description="Helical" evidence="1">
    <location>
        <begin position="301"/>
        <end position="323"/>
    </location>
</feature>
<feature type="transmembrane region" description="Helical" evidence="1">
    <location>
        <begin position="369"/>
        <end position="391"/>
    </location>
</feature>
<evidence type="ECO:0000256" key="1">
    <source>
        <dbReference type="SAM" id="Phobius"/>
    </source>
</evidence>
<gene>
    <name evidence="2" type="ORF">BC781_102654</name>
</gene>